<evidence type="ECO:0000313" key="1">
    <source>
        <dbReference type="EMBL" id="JAT20801.1"/>
    </source>
</evidence>
<organism evidence="1">
    <name type="scientific">Graphocephala atropunctata</name>
    <dbReference type="NCBI Taxonomy" id="36148"/>
    <lineage>
        <taxon>Eukaryota</taxon>
        <taxon>Metazoa</taxon>
        <taxon>Ecdysozoa</taxon>
        <taxon>Arthropoda</taxon>
        <taxon>Hexapoda</taxon>
        <taxon>Insecta</taxon>
        <taxon>Pterygota</taxon>
        <taxon>Neoptera</taxon>
        <taxon>Paraneoptera</taxon>
        <taxon>Hemiptera</taxon>
        <taxon>Auchenorrhyncha</taxon>
        <taxon>Membracoidea</taxon>
        <taxon>Cicadellidae</taxon>
        <taxon>Cicadellinae</taxon>
        <taxon>Cicadellini</taxon>
        <taxon>Graphocephala</taxon>
    </lineage>
</organism>
<proteinExistence type="predicted"/>
<feature type="non-terminal residue" evidence="1">
    <location>
        <position position="1"/>
    </location>
</feature>
<dbReference type="EMBL" id="GEBQ01019176">
    <property type="protein sequence ID" value="JAT20801.1"/>
    <property type="molecule type" value="Transcribed_RNA"/>
</dbReference>
<sequence length="106" mass="11846">SELDFVLATADKGSANWEISLNNIDRHLSALEQSKQAHPVRNETKSMSTNEAAESSISFLGVSSGKRDLVQSEFPQCCLDNDKEILYNQNSHNAVWTMTKRSCTIR</sequence>
<dbReference type="AlphaFoldDB" id="A0A1B6LAZ3"/>
<accession>A0A1B6LAZ3</accession>
<reference evidence="1" key="1">
    <citation type="submission" date="2015-11" db="EMBL/GenBank/DDBJ databases">
        <title>De novo transcriptome assembly of four potential Pierce s Disease insect vectors from Arizona vineyards.</title>
        <authorList>
            <person name="Tassone E.E."/>
        </authorList>
    </citation>
    <scope>NUCLEOTIDE SEQUENCE</scope>
</reference>
<feature type="non-terminal residue" evidence="1">
    <location>
        <position position="106"/>
    </location>
</feature>
<name>A0A1B6LAZ3_9HEMI</name>
<protein>
    <submittedName>
        <fullName evidence="1">Uncharacterized protein</fullName>
    </submittedName>
</protein>
<gene>
    <name evidence="1" type="ORF">g.53203</name>
</gene>